<proteinExistence type="predicted"/>
<dbReference type="KEGG" id="amyt:AMYT_0760"/>
<evidence type="ECO:0000256" key="3">
    <source>
        <dbReference type="ARBA" id="ARBA00022801"/>
    </source>
</evidence>
<dbReference type="RefSeq" id="WP_114841228.1">
    <property type="nucleotide sequence ID" value="NZ_CP031219.1"/>
</dbReference>
<dbReference type="AlphaFoldDB" id="A0AAX2AIR1"/>
<dbReference type="SUPFAM" id="SSF53187">
    <property type="entry name" value="Zn-dependent exopeptidases"/>
    <property type="match status" value="1"/>
</dbReference>
<accession>A0AAX2AIR1</accession>
<protein>
    <recommendedName>
        <fullName evidence="2">N-acetylmuramoyl-L-alanine amidase</fullName>
        <ecNumber evidence="2">3.5.1.28</ecNumber>
    </recommendedName>
</protein>
<feature type="domain" description="MurNAc-LAA" evidence="4">
    <location>
        <begin position="62"/>
        <end position="176"/>
    </location>
</feature>
<dbReference type="PANTHER" id="PTHR30404:SF0">
    <property type="entry name" value="N-ACETYLMURAMOYL-L-ALANINE AMIDASE AMIC"/>
    <property type="match status" value="1"/>
</dbReference>
<dbReference type="Gene3D" id="3.40.630.40">
    <property type="entry name" value="Zn-dependent exopeptidases"/>
    <property type="match status" value="1"/>
</dbReference>
<dbReference type="EMBL" id="NXID01000016">
    <property type="protein sequence ID" value="RXK16071.1"/>
    <property type="molecule type" value="Genomic_DNA"/>
</dbReference>
<dbReference type="GO" id="GO:0030288">
    <property type="term" value="C:outer membrane-bounded periplasmic space"/>
    <property type="evidence" value="ECO:0007669"/>
    <property type="project" value="TreeGrafter"/>
</dbReference>
<comment type="caution">
    <text evidence="5">The sequence shown here is derived from an EMBL/GenBank/DDBJ whole genome shotgun (WGS) entry which is preliminary data.</text>
</comment>
<name>A0AAX2AIR1_9BACT</name>
<reference evidence="5 6" key="1">
    <citation type="submission" date="2017-09" db="EMBL/GenBank/DDBJ databases">
        <title>Genomics of the genus Arcobacter.</title>
        <authorList>
            <person name="Perez-Cataluna A."/>
            <person name="Figueras M.J."/>
            <person name="Salas-Masso N."/>
        </authorList>
    </citation>
    <scope>NUCLEOTIDE SEQUENCE [LARGE SCALE GENOMIC DNA]</scope>
    <source>
        <strain evidence="5 6">CECT 7386</strain>
    </source>
</reference>
<keyword evidence="6" id="KW-1185">Reference proteome</keyword>
<evidence type="ECO:0000313" key="5">
    <source>
        <dbReference type="EMBL" id="RXK16071.1"/>
    </source>
</evidence>
<dbReference type="GO" id="GO:0008745">
    <property type="term" value="F:N-acetylmuramoyl-L-alanine amidase activity"/>
    <property type="evidence" value="ECO:0007669"/>
    <property type="project" value="UniProtKB-EC"/>
</dbReference>
<evidence type="ECO:0000256" key="2">
    <source>
        <dbReference type="ARBA" id="ARBA00011901"/>
    </source>
</evidence>
<dbReference type="EC" id="3.5.1.28" evidence="2"/>
<evidence type="ECO:0000259" key="4">
    <source>
        <dbReference type="SMART" id="SM00646"/>
    </source>
</evidence>
<dbReference type="CDD" id="cd02696">
    <property type="entry name" value="MurNAc-LAA"/>
    <property type="match status" value="1"/>
</dbReference>
<dbReference type="Pfam" id="PF01520">
    <property type="entry name" value="Amidase_3"/>
    <property type="match status" value="1"/>
</dbReference>
<keyword evidence="3" id="KW-0378">Hydrolase</keyword>
<gene>
    <name evidence="5" type="ORF">CP985_05715</name>
</gene>
<dbReference type="SMART" id="SM00646">
    <property type="entry name" value="Ami_3"/>
    <property type="match status" value="1"/>
</dbReference>
<evidence type="ECO:0000313" key="6">
    <source>
        <dbReference type="Proteomes" id="UP000290092"/>
    </source>
</evidence>
<dbReference type="InterPro" id="IPR002508">
    <property type="entry name" value="MurNAc-LAA_cat"/>
</dbReference>
<sequence length="199" mass="23389">MKVAVIIGHSETSKGARNSSYDVSEFDFNQKLAHDIEHNFWKLNPEDEIIVVYRENGYKNLPQEINELNPDLIVSLHCNAFDTEAFGCEMLYYYKSEKSKEVARLFQNHLVQRLDNRDRGIKSRTVEDRGGYLLRYTKAPCIICEPFFIDNDDDFLRADECFLNGDLTRWFCEAIDLSLKYLKGHRMITINFNVRKENE</sequence>
<dbReference type="Proteomes" id="UP000290092">
    <property type="component" value="Unassembled WGS sequence"/>
</dbReference>
<dbReference type="PANTHER" id="PTHR30404">
    <property type="entry name" value="N-ACETYLMURAMOYL-L-ALANINE AMIDASE"/>
    <property type="match status" value="1"/>
</dbReference>
<comment type="catalytic activity">
    <reaction evidence="1">
        <text>Hydrolyzes the link between N-acetylmuramoyl residues and L-amino acid residues in certain cell-wall glycopeptides.</text>
        <dbReference type="EC" id="3.5.1.28"/>
    </reaction>
</comment>
<dbReference type="InterPro" id="IPR050695">
    <property type="entry name" value="N-acetylmuramoyl_amidase_3"/>
</dbReference>
<dbReference type="GO" id="GO:0009253">
    <property type="term" value="P:peptidoglycan catabolic process"/>
    <property type="evidence" value="ECO:0007669"/>
    <property type="project" value="InterPro"/>
</dbReference>
<evidence type="ECO:0000256" key="1">
    <source>
        <dbReference type="ARBA" id="ARBA00001561"/>
    </source>
</evidence>
<organism evidence="5 6">
    <name type="scientific">Malaciobacter mytili LMG 24559</name>
    <dbReference type="NCBI Taxonomy" id="1032238"/>
    <lineage>
        <taxon>Bacteria</taxon>
        <taxon>Pseudomonadati</taxon>
        <taxon>Campylobacterota</taxon>
        <taxon>Epsilonproteobacteria</taxon>
        <taxon>Campylobacterales</taxon>
        <taxon>Arcobacteraceae</taxon>
        <taxon>Malaciobacter</taxon>
    </lineage>
</organism>